<evidence type="ECO:0000256" key="1">
    <source>
        <dbReference type="SAM" id="Phobius"/>
    </source>
</evidence>
<gene>
    <name evidence="3" type="ORF">CHUV0807_0245</name>
</gene>
<dbReference type="EMBL" id="FKLO01000016">
    <property type="protein sequence ID" value="SAM57255.1"/>
    <property type="molecule type" value="Genomic_DNA"/>
</dbReference>
<dbReference type="Proteomes" id="UP000190837">
    <property type="component" value="Unassembled WGS sequence"/>
</dbReference>
<name>A0A1C3H1Y2_9GAMM</name>
<evidence type="ECO:0000259" key="2">
    <source>
        <dbReference type="Pfam" id="PF14378"/>
    </source>
</evidence>
<keyword evidence="1" id="KW-1133">Transmembrane helix</keyword>
<feature type="domain" description="Inositolphosphotransferase Aur1/Ipt1" evidence="2">
    <location>
        <begin position="102"/>
        <end position="261"/>
    </location>
</feature>
<dbReference type="RefSeq" id="WP_079539020.1">
    <property type="nucleotide sequence ID" value="NZ_CP171111.1"/>
</dbReference>
<dbReference type="Pfam" id="PF14378">
    <property type="entry name" value="PAP2_3"/>
    <property type="match status" value="1"/>
</dbReference>
<dbReference type="Gene3D" id="1.20.144.10">
    <property type="entry name" value="Phosphatidic acid phosphatase type 2/haloperoxidase"/>
    <property type="match status" value="1"/>
</dbReference>
<feature type="transmembrane region" description="Helical" evidence="1">
    <location>
        <begin position="199"/>
        <end position="216"/>
    </location>
</feature>
<keyword evidence="1" id="KW-0472">Membrane</keyword>
<evidence type="ECO:0000313" key="4">
    <source>
        <dbReference type="Proteomes" id="UP000190837"/>
    </source>
</evidence>
<reference evidence="4" key="1">
    <citation type="submission" date="2016-04" db="EMBL/GenBank/DDBJ databases">
        <authorList>
            <person name="Tagini F."/>
        </authorList>
    </citation>
    <scope>NUCLEOTIDE SEQUENCE [LARGE SCALE GENOMIC DNA]</scope>
    <source>
        <strain evidence="4">CHUV0807</strain>
    </source>
</reference>
<dbReference type="GO" id="GO:0016020">
    <property type="term" value="C:membrane"/>
    <property type="evidence" value="ECO:0007669"/>
    <property type="project" value="UniProtKB-SubCell"/>
</dbReference>
<feature type="transmembrane region" description="Helical" evidence="1">
    <location>
        <begin position="223"/>
        <end position="243"/>
    </location>
</feature>
<feature type="transmembrane region" description="Helical" evidence="1">
    <location>
        <begin position="145"/>
        <end position="163"/>
    </location>
</feature>
<proteinExistence type="predicted"/>
<organism evidence="3 4">
    <name type="scientific">Cardiobacterium hominis</name>
    <dbReference type="NCBI Taxonomy" id="2718"/>
    <lineage>
        <taxon>Bacteria</taxon>
        <taxon>Pseudomonadati</taxon>
        <taxon>Pseudomonadota</taxon>
        <taxon>Gammaproteobacteria</taxon>
        <taxon>Cardiobacteriales</taxon>
        <taxon>Cardiobacteriaceae</taxon>
        <taxon>Cardiobacterium</taxon>
    </lineage>
</organism>
<protein>
    <submittedName>
        <fullName evidence="3">PAP2 family protein</fullName>
    </submittedName>
</protein>
<feature type="transmembrane region" description="Helical" evidence="1">
    <location>
        <begin position="56"/>
        <end position="73"/>
    </location>
</feature>
<sequence>MNRTLVHTTLALLALILALAALALIAAPQPQSLALLAACLILWGVVYRLRASAWNGALLFALIWLAFPLLKPLNQHWLHSHADALLAAADSRLWGGKPLPAWFHYEAHPALTDLLAACYFAFFPIVLGGVAYYAWRRREPSAARFYNGLIGIYLAGLAGYLLLPAAGPAFTTLPDQGAGGILAPAVIAIVKDGVTGMDVFPSLHTALTLYITTFLWRDGKRKTALLLAPVTAGTIAATIWLRYHYGVDDLAGLALALAALYGSREKTG</sequence>
<dbReference type="InterPro" id="IPR026841">
    <property type="entry name" value="Aur1/Ipt1"/>
</dbReference>
<feature type="transmembrane region" description="Helical" evidence="1">
    <location>
        <begin position="114"/>
        <end position="133"/>
    </location>
</feature>
<keyword evidence="1" id="KW-0812">Transmembrane</keyword>
<feature type="transmembrane region" description="Helical" evidence="1">
    <location>
        <begin position="33"/>
        <end position="49"/>
    </location>
</feature>
<evidence type="ECO:0000313" key="3">
    <source>
        <dbReference type="EMBL" id="SAM57255.1"/>
    </source>
</evidence>
<accession>A0A1C3H1Y2</accession>
<dbReference type="AlphaFoldDB" id="A0A1C3H1Y2"/>